<feature type="compositionally biased region" description="Polar residues" evidence="3">
    <location>
        <begin position="912"/>
        <end position="925"/>
    </location>
</feature>
<feature type="region of interest" description="Disordered" evidence="3">
    <location>
        <begin position="912"/>
        <end position="982"/>
    </location>
</feature>
<keyword evidence="6" id="KW-1185">Reference proteome</keyword>
<reference evidence="5 6" key="1">
    <citation type="journal article" date="2023" name="Elife">
        <title>Identification of key yeast species and microbe-microbe interactions impacting larval growth of Drosophila in the wild.</title>
        <authorList>
            <person name="Mure A."/>
            <person name="Sugiura Y."/>
            <person name="Maeda R."/>
            <person name="Honda K."/>
            <person name="Sakurai N."/>
            <person name="Takahashi Y."/>
            <person name="Watada M."/>
            <person name="Katoh T."/>
            <person name="Gotoh A."/>
            <person name="Gotoh Y."/>
            <person name="Taniguchi I."/>
            <person name="Nakamura K."/>
            <person name="Hayashi T."/>
            <person name="Katayama T."/>
            <person name="Uemura T."/>
            <person name="Hattori Y."/>
        </authorList>
    </citation>
    <scope>NUCLEOTIDE SEQUENCE [LARGE SCALE GENOMIC DNA]</scope>
    <source>
        <strain evidence="5 6">SC-9</strain>
    </source>
</reference>
<dbReference type="AlphaFoldDB" id="A0AAV5QR95"/>
<feature type="domain" description="Calponin-homology (CH)" evidence="4">
    <location>
        <begin position="11"/>
        <end position="123"/>
    </location>
</feature>
<dbReference type="Gene3D" id="1.10.418.10">
    <property type="entry name" value="Calponin-like domain"/>
    <property type="match status" value="2"/>
</dbReference>
<feature type="compositionally biased region" description="Low complexity" evidence="3">
    <location>
        <begin position="362"/>
        <end position="382"/>
    </location>
</feature>
<evidence type="ECO:0000313" key="5">
    <source>
        <dbReference type="EMBL" id="GMM37065.1"/>
    </source>
</evidence>
<comment type="caution">
    <text evidence="5">The sequence shown here is derived from an EMBL/GenBank/DDBJ whole genome shotgun (WGS) entry which is preliminary data.</text>
</comment>
<evidence type="ECO:0000313" key="6">
    <source>
        <dbReference type="Proteomes" id="UP001360560"/>
    </source>
</evidence>
<evidence type="ECO:0000259" key="4">
    <source>
        <dbReference type="PROSITE" id="PS50021"/>
    </source>
</evidence>
<accession>A0AAV5QR95</accession>
<organism evidence="5 6">
    <name type="scientific">Saccharomycopsis crataegensis</name>
    <dbReference type="NCBI Taxonomy" id="43959"/>
    <lineage>
        <taxon>Eukaryota</taxon>
        <taxon>Fungi</taxon>
        <taxon>Dikarya</taxon>
        <taxon>Ascomycota</taxon>
        <taxon>Saccharomycotina</taxon>
        <taxon>Saccharomycetes</taxon>
        <taxon>Saccharomycopsidaceae</taxon>
        <taxon>Saccharomycopsis</taxon>
    </lineage>
</organism>
<dbReference type="PROSITE" id="PS00020">
    <property type="entry name" value="ACTININ_2"/>
    <property type="match status" value="1"/>
</dbReference>
<dbReference type="SUPFAM" id="SSF46966">
    <property type="entry name" value="Spectrin repeat"/>
    <property type="match status" value="1"/>
</dbReference>
<evidence type="ECO:0000256" key="3">
    <source>
        <dbReference type="SAM" id="MobiDB-lite"/>
    </source>
</evidence>
<dbReference type="PROSITE" id="PS50021">
    <property type="entry name" value="CH"/>
    <property type="match status" value="2"/>
</dbReference>
<protein>
    <recommendedName>
        <fullName evidence="4">Calponin-homology (CH) domain-containing protein</fullName>
    </recommendedName>
</protein>
<dbReference type="PANTHER" id="PTHR11915">
    <property type="entry name" value="SPECTRIN/FILAMIN RELATED CYTOSKELETAL PROTEIN"/>
    <property type="match status" value="1"/>
</dbReference>
<feature type="compositionally biased region" description="Polar residues" evidence="3">
    <location>
        <begin position="948"/>
        <end position="973"/>
    </location>
</feature>
<sequence>MNSKEKSSWVKIQHKAFARWINIQFENSGSKEVQRLRVRNLAKDLSDGVKLNYLVREISKGKYKKHFNARPKFRIHYVDNISCALEYLKSSGIRLHSIGAEDIYEGNLKMILGLIWGLILNTLIELENAQDFSTIKKILLAWCAEQVQEFDGLVTITDFSTSWNNGVALCALLSSLRPDLLDFYTLDLTKKEVNTRKAIALAAKIGIPQLIDCEDLLCTRPDEKSVVTYILGWYEKFNDKQIMFEDSGISRSASIKSSPKMVIQSLATCTPKKPQESLRETENYNHIQNTPKKDHHSPKKVENDCHIQSTPKKHQKSVNKAENNNQLRSTPVKKASNTAIENPFHKKSLSQSKTSDSNSRVSPVSQNSPAPSSAASPFSMEESPIIENTRRVSPLLRDNSIFYHSRTKEIARSFDSRSDFDLSRSSSVSRAPSISKLNIMNPFQRNEFLSNSAVDHKEKWFNSLDSQIDLFESSHHNASKVSIDFSLSSQEDKSTNSSYQGLTKKVSLFSVNSGSDDSISVPERSRMRIAKNVADPSDQESETFRAAMMVLSEVFALKEEYEKRSKIFASNVRTQIYKWTNLVSYNELYDLDELEYERKYLEETFQKTKRSFKLEKNNISLIFNKINFLLKSLNSEYSYKTKIGLGLDDLDKIWRDLCAEEARYLQQIILKLSTLKSYIKNNYLDTLKVINGRYLSTKDEIGKFLTNYSMSNEEKIPTIQGFNVKVDQLVSLLKNMSLLNQQCIKYQIDYDDALNALKSMKFSEASNKPINPFDTVELFADEQKTPWPAEFLDYNELLFEVNMLQETTKNFSCFLDNKTVVKKFDANELSQMFDKFSVHNEFITKKEFRSVICTSEKFDKEYSKSLESSLPVHVSRSGYDFRSFIENISAFDEKNVLGAPIALKLSKQNTAHNSDILSPTTSSVYNDEGSPRLSSLGSIMEPPHSPESDPSASDRSVMSTPSSVNDSSFSPGSPDTVYEDESDGAAELNIKFKNRRRIANKFSKYPTKLQLPMDFTIVLEEQFST</sequence>
<dbReference type="Proteomes" id="UP001360560">
    <property type="component" value="Unassembled WGS sequence"/>
</dbReference>
<dbReference type="GO" id="GO:0007010">
    <property type="term" value="P:cytoskeleton organization"/>
    <property type="evidence" value="ECO:0007669"/>
    <property type="project" value="UniProtKB-ARBA"/>
</dbReference>
<dbReference type="InterPro" id="IPR001715">
    <property type="entry name" value="CH_dom"/>
</dbReference>
<dbReference type="Pfam" id="PF00307">
    <property type="entry name" value="CH"/>
    <property type="match status" value="2"/>
</dbReference>
<feature type="compositionally biased region" description="Polar residues" evidence="3">
    <location>
        <begin position="318"/>
        <end position="340"/>
    </location>
</feature>
<keyword evidence="1" id="KW-0677">Repeat</keyword>
<feature type="compositionally biased region" description="Polar residues" evidence="3">
    <location>
        <begin position="349"/>
        <end position="361"/>
    </location>
</feature>
<proteinExistence type="predicted"/>
<dbReference type="GeneID" id="90075040"/>
<keyword evidence="2" id="KW-0009">Actin-binding</keyword>
<dbReference type="EMBL" id="BTFZ01000011">
    <property type="protein sequence ID" value="GMM37065.1"/>
    <property type="molecule type" value="Genomic_DNA"/>
</dbReference>
<name>A0AAV5QR95_9ASCO</name>
<feature type="domain" description="Calponin-homology (CH)" evidence="4">
    <location>
        <begin position="133"/>
        <end position="238"/>
    </location>
</feature>
<feature type="region of interest" description="Disordered" evidence="3">
    <location>
        <begin position="268"/>
        <end position="382"/>
    </location>
</feature>
<evidence type="ECO:0000256" key="1">
    <source>
        <dbReference type="ARBA" id="ARBA00022737"/>
    </source>
</evidence>
<dbReference type="InterPro" id="IPR001589">
    <property type="entry name" value="Actinin_actin-bd_CS"/>
</dbReference>
<feature type="compositionally biased region" description="Basic and acidic residues" evidence="3">
    <location>
        <begin position="273"/>
        <end position="283"/>
    </location>
</feature>
<dbReference type="SUPFAM" id="SSF47576">
    <property type="entry name" value="Calponin-homology domain, CH-domain"/>
    <property type="match status" value="1"/>
</dbReference>
<dbReference type="RefSeq" id="XP_064854061.1">
    <property type="nucleotide sequence ID" value="XM_064997989.1"/>
</dbReference>
<dbReference type="SMART" id="SM00033">
    <property type="entry name" value="CH"/>
    <property type="match status" value="2"/>
</dbReference>
<dbReference type="InterPro" id="IPR036872">
    <property type="entry name" value="CH_dom_sf"/>
</dbReference>
<gene>
    <name evidence="5" type="ORF">DASC09_043900</name>
</gene>
<evidence type="ECO:0000256" key="2">
    <source>
        <dbReference type="ARBA" id="ARBA00023203"/>
    </source>
</evidence>
<dbReference type="GO" id="GO:0003779">
    <property type="term" value="F:actin binding"/>
    <property type="evidence" value="ECO:0007669"/>
    <property type="project" value="UniProtKB-KW"/>
</dbReference>